<protein>
    <recommendedName>
        <fullName evidence="6">O-antigen ligase-related domain-containing protein</fullName>
    </recommendedName>
</protein>
<evidence type="ECO:0000256" key="1">
    <source>
        <dbReference type="ARBA" id="ARBA00004141"/>
    </source>
</evidence>
<feature type="transmembrane region" description="Helical" evidence="5">
    <location>
        <begin position="332"/>
        <end position="355"/>
    </location>
</feature>
<dbReference type="PANTHER" id="PTHR37422">
    <property type="entry name" value="TEICHURONIC ACID BIOSYNTHESIS PROTEIN TUAE"/>
    <property type="match status" value="1"/>
</dbReference>
<feature type="transmembrane region" description="Helical" evidence="5">
    <location>
        <begin position="196"/>
        <end position="214"/>
    </location>
</feature>
<reference evidence="7 8" key="1">
    <citation type="submission" date="2017-09" db="EMBL/GenBank/DDBJ databases">
        <title>Depth-based differentiation of microbial function through sediment-hosted aquifers and enrichment of novel symbionts in the deep terrestrial subsurface.</title>
        <authorList>
            <person name="Probst A.J."/>
            <person name="Ladd B."/>
            <person name="Jarett J.K."/>
            <person name="Geller-Mcgrath D.E."/>
            <person name="Sieber C.M."/>
            <person name="Emerson J.B."/>
            <person name="Anantharaman K."/>
            <person name="Thomas B.C."/>
            <person name="Malmstrom R."/>
            <person name="Stieglmeier M."/>
            <person name="Klingl A."/>
            <person name="Woyke T."/>
            <person name="Ryan C.M."/>
            <person name="Banfield J.F."/>
        </authorList>
    </citation>
    <scope>NUCLEOTIDE SEQUENCE [LARGE SCALE GENOMIC DNA]</scope>
    <source>
        <strain evidence="7">CG_4_10_14_0_8_um_filter_42_10</strain>
    </source>
</reference>
<feature type="transmembrane region" description="Helical" evidence="5">
    <location>
        <begin position="103"/>
        <end position="120"/>
    </location>
</feature>
<feature type="transmembrane region" description="Helical" evidence="5">
    <location>
        <begin position="127"/>
        <end position="150"/>
    </location>
</feature>
<gene>
    <name evidence="7" type="ORF">COY66_01620</name>
</gene>
<feature type="transmembrane region" description="Helical" evidence="5">
    <location>
        <begin position="69"/>
        <end position="91"/>
    </location>
</feature>
<feature type="domain" description="O-antigen ligase-related" evidence="6">
    <location>
        <begin position="204"/>
        <end position="344"/>
    </location>
</feature>
<dbReference type="Pfam" id="PF04932">
    <property type="entry name" value="Wzy_C"/>
    <property type="match status" value="1"/>
</dbReference>
<evidence type="ECO:0000256" key="3">
    <source>
        <dbReference type="ARBA" id="ARBA00022989"/>
    </source>
</evidence>
<dbReference type="Proteomes" id="UP000230779">
    <property type="component" value="Unassembled WGS sequence"/>
</dbReference>
<comment type="caution">
    <text evidence="7">The sequence shown here is derived from an EMBL/GenBank/DDBJ whole genome shotgun (WGS) entry which is preliminary data.</text>
</comment>
<feature type="transmembrane region" description="Helical" evidence="5">
    <location>
        <begin position="367"/>
        <end position="386"/>
    </location>
</feature>
<dbReference type="AlphaFoldDB" id="A0A2M7RJT3"/>
<evidence type="ECO:0000256" key="4">
    <source>
        <dbReference type="ARBA" id="ARBA00023136"/>
    </source>
</evidence>
<evidence type="ECO:0000313" key="7">
    <source>
        <dbReference type="EMBL" id="PIY97015.1"/>
    </source>
</evidence>
<sequence>MNPQKIIYFLIGSLGLILPLFLNTTSDNEFTFNKTYLFQLIILISAAFLFFTWNQFSEMIKKCWNSFRLTFLVLVFYFGVLVVSTIFSISPQISFWGGGRQQGLMQFLFYLIFFFVVLLIKPTKKKIIQLLYFICGVSFLVSTFGILEYFKIRPFPFPVYDSGVASTLGHPSFLGAYLIMVLPITIGLFCISSLRLIRYILGITFVFQLIVLYLTETRAAWLAFGLSLFLALILFLLKREKVTALIALFILLLGSFVFLIQSGYLSKIDVLETGSGALRITWWEDAVKAIQKRPIIGYGLETQEDVLMPYFNSGQILAGRVDRAHNEILDDLLTTGILGAVSFFIFVGLVFKDGIDHYFKSKDRERRIISLALLTGLAAYFIQGMFSFSVTILYVYFWLLAGMVVVLARGEKEADKQDLPVCLLSQATDRSATR</sequence>
<keyword evidence="2 5" id="KW-0812">Transmembrane</keyword>
<keyword evidence="3 5" id="KW-1133">Transmembrane helix</keyword>
<comment type="subcellular location">
    <subcellularLocation>
        <location evidence="1">Membrane</location>
        <topology evidence="1">Multi-pass membrane protein</topology>
    </subcellularLocation>
</comment>
<feature type="transmembrane region" description="Helical" evidence="5">
    <location>
        <begin position="392"/>
        <end position="408"/>
    </location>
</feature>
<proteinExistence type="predicted"/>
<dbReference type="InterPro" id="IPR007016">
    <property type="entry name" value="O-antigen_ligase-rel_domated"/>
</dbReference>
<evidence type="ECO:0000259" key="6">
    <source>
        <dbReference type="Pfam" id="PF04932"/>
    </source>
</evidence>
<name>A0A2M7RJT3_9BACT</name>
<dbReference type="GO" id="GO:0016020">
    <property type="term" value="C:membrane"/>
    <property type="evidence" value="ECO:0007669"/>
    <property type="project" value="UniProtKB-SubCell"/>
</dbReference>
<dbReference type="EMBL" id="PFMD01000021">
    <property type="protein sequence ID" value="PIY97015.1"/>
    <property type="molecule type" value="Genomic_DNA"/>
</dbReference>
<keyword evidence="4 5" id="KW-0472">Membrane</keyword>
<accession>A0A2M7RJT3</accession>
<evidence type="ECO:0000256" key="2">
    <source>
        <dbReference type="ARBA" id="ARBA00022692"/>
    </source>
</evidence>
<dbReference type="PANTHER" id="PTHR37422:SF13">
    <property type="entry name" value="LIPOPOLYSACCHARIDE BIOSYNTHESIS PROTEIN PA4999-RELATED"/>
    <property type="match status" value="1"/>
</dbReference>
<evidence type="ECO:0000313" key="8">
    <source>
        <dbReference type="Proteomes" id="UP000230779"/>
    </source>
</evidence>
<evidence type="ECO:0000256" key="5">
    <source>
        <dbReference type="SAM" id="Phobius"/>
    </source>
</evidence>
<feature type="transmembrane region" description="Helical" evidence="5">
    <location>
        <begin position="7"/>
        <end position="24"/>
    </location>
</feature>
<feature type="transmembrane region" description="Helical" evidence="5">
    <location>
        <begin position="170"/>
        <end position="189"/>
    </location>
</feature>
<organism evidence="7 8">
    <name type="scientific">Candidatus Kerfeldbacteria bacterium CG_4_10_14_0_8_um_filter_42_10</name>
    <dbReference type="NCBI Taxonomy" id="2014248"/>
    <lineage>
        <taxon>Bacteria</taxon>
        <taxon>Candidatus Kerfeldiibacteriota</taxon>
    </lineage>
</organism>
<feature type="transmembrane region" description="Helical" evidence="5">
    <location>
        <begin position="244"/>
        <end position="264"/>
    </location>
</feature>
<dbReference type="InterPro" id="IPR051533">
    <property type="entry name" value="WaaL-like"/>
</dbReference>
<feature type="transmembrane region" description="Helical" evidence="5">
    <location>
        <begin position="36"/>
        <end position="57"/>
    </location>
</feature>
<feature type="transmembrane region" description="Helical" evidence="5">
    <location>
        <begin position="220"/>
        <end position="237"/>
    </location>
</feature>